<sequence>MSTIESVTRPSVLRATLPTSPHRAAASEVTHVALSAGDDALIERFAPVFDRIAAGAVEREQRRDLAYAPVEWLREAGFTRLRVPRDYGGDGISLASFFKLITRLGEADSNLPQILRVHGGFIESQIESSEEAFRDHWFRQIVHGKIIGGAVSERTGVTNNSVRVSRAEDGWHLDGEKYYTTGSLYADWIDVAAHDGHSDVRVLVKADAPGLERIDDWDGFGQRLTGSGTTRFTRVRVADEHVYRRFNASEPRRNTLLTAYYQTLHIANLAGITRAVLRDAVAFTQGRTRTFGIPGESSPRDNPLVHRVVGRLASLAYSTDSITSALARTFDDVTSARAEGRATEDTYIQFDIEVFQAQQIVIEQTLQAATLLFEVGGASATSEARRFDRHWRNARVLASHNPAIIREATIGNFYLNGTPNNERFGVAREPG</sequence>
<dbReference type="InterPro" id="IPR046373">
    <property type="entry name" value="Acyl-CoA_Oxase/DH_mid-dom_sf"/>
</dbReference>
<keyword evidence="4" id="KW-0503">Monooxygenase</keyword>
<dbReference type="PANTHER" id="PTHR43884:SF12">
    <property type="entry name" value="ISOVALERYL-COA DEHYDROGENASE, MITOCHONDRIAL-RELATED"/>
    <property type="match status" value="1"/>
</dbReference>
<evidence type="ECO:0000313" key="5">
    <source>
        <dbReference type="Proteomes" id="UP000789704"/>
    </source>
</evidence>
<comment type="caution">
    <text evidence="4">The sequence shown here is derived from an EMBL/GenBank/DDBJ whole genome shotgun (WGS) entry which is preliminary data.</text>
</comment>
<protein>
    <submittedName>
        <fullName evidence="4">FMNH2-dependent monooxygenase SfnC</fullName>
        <ecNumber evidence="4">1.14.14.-</ecNumber>
    </submittedName>
</protein>
<evidence type="ECO:0000313" key="4">
    <source>
        <dbReference type="EMBL" id="CAG4914512.1"/>
    </source>
</evidence>
<evidence type="ECO:0000259" key="2">
    <source>
        <dbReference type="Pfam" id="PF02771"/>
    </source>
</evidence>
<dbReference type="CDD" id="cd01163">
    <property type="entry name" value="DszC"/>
    <property type="match status" value="1"/>
</dbReference>
<keyword evidence="5" id="KW-1185">Reference proteome</keyword>
<dbReference type="AlphaFoldDB" id="A0A9N8S062"/>
<proteinExistence type="predicted"/>
<gene>
    <name evidence="4" type="primary">sfnC_2</name>
    <name evidence="4" type="ORF">LMG31841_04383</name>
</gene>
<dbReference type="Gene3D" id="1.10.540.10">
    <property type="entry name" value="Acyl-CoA dehydrogenase/oxidase, N-terminal domain"/>
    <property type="match status" value="1"/>
</dbReference>
<evidence type="ECO:0000256" key="1">
    <source>
        <dbReference type="ARBA" id="ARBA00023002"/>
    </source>
</evidence>
<reference evidence="4" key="1">
    <citation type="submission" date="2021-04" db="EMBL/GenBank/DDBJ databases">
        <authorList>
            <person name="Vanwijnsberghe S."/>
        </authorList>
    </citation>
    <scope>NUCLEOTIDE SEQUENCE</scope>
    <source>
        <strain evidence="4">LMG 31841</strain>
    </source>
</reference>
<evidence type="ECO:0000259" key="3">
    <source>
        <dbReference type="Pfam" id="PF08028"/>
    </source>
</evidence>
<dbReference type="SUPFAM" id="SSF56645">
    <property type="entry name" value="Acyl-CoA dehydrogenase NM domain-like"/>
    <property type="match status" value="1"/>
</dbReference>
<dbReference type="GO" id="GO:0008470">
    <property type="term" value="F:3-methylbutanoyl-CoA dehydrogenase activity"/>
    <property type="evidence" value="ECO:0007669"/>
    <property type="project" value="TreeGrafter"/>
</dbReference>
<feature type="domain" description="Acyl-CoA dehydrogenase C-terminal" evidence="3">
    <location>
        <begin position="268"/>
        <end position="401"/>
    </location>
</feature>
<dbReference type="GO" id="GO:0050660">
    <property type="term" value="F:flavin adenine dinucleotide binding"/>
    <property type="evidence" value="ECO:0007669"/>
    <property type="project" value="InterPro"/>
</dbReference>
<dbReference type="RefSeq" id="WP_228881466.1">
    <property type="nucleotide sequence ID" value="NZ_CAJQYX010000008.1"/>
</dbReference>
<dbReference type="Pfam" id="PF08028">
    <property type="entry name" value="Acyl-CoA_dh_2"/>
    <property type="match status" value="1"/>
</dbReference>
<dbReference type="Gene3D" id="1.20.140.10">
    <property type="entry name" value="Butyryl-CoA Dehydrogenase, subunit A, domain 3"/>
    <property type="match status" value="1"/>
</dbReference>
<dbReference type="PANTHER" id="PTHR43884">
    <property type="entry name" value="ACYL-COA DEHYDROGENASE"/>
    <property type="match status" value="1"/>
</dbReference>
<name>A0A9N8S062_9BURK</name>
<dbReference type="GO" id="GO:0004497">
    <property type="term" value="F:monooxygenase activity"/>
    <property type="evidence" value="ECO:0007669"/>
    <property type="project" value="UniProtKB-KW"/>
</dbReference>
<keyword evidence="1 4" id="KW-0560">Oxidoreductase</keyword>
<dbReference type="EC" id="1.14.14.-" evidence="4"/>
<dbReference type="Proteomes" id="UP000789704">
    <property type="component" value="Unassembled WGS sequence"/>
</dbReference>
<feature type="domain" description="Acyl-CoA dehydrogenase/oxidase N-terminal" evidence="2">
    <location>
        <begin position="51"/>
        <end position="144"/>
    </location>
</feature>
<dbReference type="PIRSF" id="PIRSF016578">
    <property type="entry name" value="HsaA"/>
    <property type="match status" value="1"/>
</dbReference>
<dbReference type="Gene3D" id="2.40.110.10">
    <property type="entry name" value="Butyryl-CoA Dehydrogenase, subunit A, domain 2"/>
    <property type="match status" value="1"/>
</dbReference>
<dbReference type="EMBL" id="CAJQZC010000009">
    <property type="protein sequence ID" value="CAG4914512.1"/>
    <property type="molecule type" value="Genomic_DNA"/>
</dbReference>
<dbReference type="GO" id="GO:0006552">
    <property type="term" value="P:L-leucine catabolic process"/>
    <property type="evidence" value="ECO:0007669"/>
    <property type="project" value="TreeGrafter"/>
</dbReference>
<dbReference type="InterPro" id="IPR013107">
    <property type="entry name" value="Acyl-CoA_DH_C"/>
</dbReference>
<dbReference type="InterPro" id="IPR009100">
    <property type="entry name" value="AcylCoA_DH/oxidase_NM_dom_sf"/>
</dbReference>
<dbReference type="InterPro" id="IPR036250">
    <property type="entry name" value="AcylCo_DH-like_C"/>
</dbReference>
<dbReference type="Pfam" id="PF02771">
    <property type="entry name" value="Acyl-CoA_dh_N"/>
    <property type="match status" value="1"/>
</dbReference>
<dbReference type="InterPro" id="IPR013786">
    <property type="entry name" value="AcylCoA_DH/ox_N"/>
</dbReference>
<accession>A0A9N8S062</accession>
<dbReference type="InterPro" id="IPR037069">
    <property type="entry name" value="AcylCoA_DH/ox_N_sf"/>
</dbReference>
<dbReference type="SUPFAM" id="SSF47203">
    <property type="entry name" value="Acyl-CoA dehydrogenase C-terminal domain-like"/>
    <property type="match status" value="1"/>
</dbReference>
<organism evidence="4 5">
    <name type="scientific">Paraburkholderia saeva</name>
    <dbReference type="NCBI Taxonomy" id="2777537"/>
    <lineage>
        <taxon>Bacteria</taxon>
        <taxon>Pseudomonadati</taxon>
        <taxon>Pseudomonadota</taxon>
        <taxon>Betaproteobacteria</taxon>
        <taxon>Burkholderiales</taxon>
        <taxon>Burkholderiaceae</taxon>
        <taxon>Paraburkholderia</taxon>
    </lineage>
</organism>